<accession>Q08TK3</accession>
<reference evidence="1 2" key="1">
    <citation type="submission" date="2006-04" db="EMBL/GenBank/DDBJ databases">
        <authorList>
            <person name="Nierman W.C."/>
        </authorList>
    </citation>
    <scope>NUCLEOTIDE SEQUENCE [LARGE SCALE GENOMIC DNA]</scope>
    <source>
        <strain evidence="1 2">DW4/3-1</strain>
    </source>
</reference>
<name>Q08TK3_STIAD</name>
<organism evidence="1 2">
    <name type="scientific">Stigmatella aurantiaca (strain DW4/3-1)</name>
    <dbReference type="NCBI Taxonomy" id="378806"/>
    <lineage>
        <taxon>Bacteria</taxon>
        <taxon>Pseudomonadati</taxon>
        <taxon>Myxococcota</taxon>
        <taxon>Myxococcia</taxon>
        <taxon>Myxococcales</taxon>
        <taxon>Cystobacterineae</taxon>
        <taxon>Archangiaceae</taxon>
        <taxon>Stigmatella</taxon>
    </lineage>
</organism>
<gene>
    <name evidence="1" type="ORF">STIAU_1313</name>
</gene>
<dbReference type="RefSeq" id="WP_002617286.1">
    <property type="nucleotide sequence ID" value="NC_014623.1"/>
</dbReference>
<dbReference type="AlphaFoldDB" id="Q08TK3"/>
<comment type="caution">
    <text evidence="1">The sequence shown here is derived from an EMBL/GenBank/DDBJ whole genome shotgun (WGS) entry which is preliminary data.</text>
</comment>
<dbReference type="EMBL" id="AAMD01000144">
    <property type="protein sequence ID" value="EAU63817.1"/>
    <property type="molecule type" value="Genomic_DNA"/>
</dbReference>
<dbReference type="Proteomes" id="UP000032702">
    <property type="component" value="Unassembled WGS sequence"/>
</dbReference>
<evidence type="ECO:0000313" key="2">
    <source>
        <dbReference type="Proteomes" id="UP000032702"/>
    </source>
</evidence>
<evidence type="ECO:0000313" key="1">
    <source>
        <dbReference type="EMBL" id="EAU63817.1"/>
    </source>
</evidence>
<sequence length="62" mass="6784">MMIPLISQTRGRKRHLNLEVVGLEGPLGAPPPWEWQLIESALAKVLDPKQAKTGEARDATAP</sequence>
<proteinExistence type="predicted"/>
<dbReference type="OrthoDB" id="6045414at2"/>
<protein>
    <submittedName>
        <fullName evidence="1">Uncharacterized protein</fullName>
    </submittedName>
</protein>